<protein>
    <submittedName>
        <fullName evidence="1">6-phosphogluconate dehydrogenase, NAD(+)-dependent, decarboxylating</fullName>
        <ecNumber evidence="1">1.1.1.343</ecNumber>
    </submittedName>
</protein>
<dbReference type="Gene3D" id="1.10.1040.10">
    <property type="entry name" value="N-(1-d-carboxylethyl)-l-norvaline Dehydrogenase, domain 2"/>
    <property type="match status" value="1"/>
</dbReference>
<accession>A0A2Z2NP08</accession>
<keyword evidence="1" id="KW-0560">Oxidoreductase</keyword>
<dbReference type="Proteomes" id="UP000250079">
    <property type="component" value="Chromosome"/>
</dbReference>
<sequence>MQLGMIGQQLQTSDAETTPLRAPELYQYKMDLPEVAEVWRRGSLIDSCLLDLTAGALLKDPQLDAFGGHLEKPAEEKR</sequence>
<dbReference type="RefSeq" id="WP_088917591.1">
    <property type="nucleotide sequence ID" value="NZ_CP018632.1"/>
</dbReference>
<name>A0A2Z2NP08_9GAMM</name>
<gene>
    <name evidence="1" type="ORF">IMCC3135_10865</name>
</gene>
<reference evidence="1 2" key="1">
    <citation type="submission" date="2016-12" db="EMBL/GenBank/DDBJ databases">
        <authorList>
            <person name="Song W.-J."/>
            <person name="Kurnit D.M."/>
        </authorList>
    </citation>
    <scope>NUCLEOTIDE SEQUENCE [LARGE SCALE GENOMIC DNA]</scope>
    <source>
        <strain evidence="1 2">IMCC3135</strain>
    </source>
</reference>
<dbReference type="GO" id="GO:0016491">
    <property type="term" value="F:oxidoreductase activity"/>
    <property type="evidence" value="ECO:0007669"/>
    <property type="project" value="UniProtKB-KW"/>
</dbReference>
<evidence type="ECO:0000313" key="1">
    <source>
        <dbReference type="EMBL" id="ASJ72265.1"/>
    </source>
</evidence>
<evidence type="ECO:0000313" key="2">
    <source>
        <dbReference type="Proteomes" id="UP000250079"/>
    </source>
</evidence>
<proteinExistence type="predicted"/>
<keyword evidence="2" id="KW-1185">Reference proteome</keyword>
<dbReference type="EC" id="1.1.1.343" evidence="1"/>
<dbReference type="EMBL" id="CP018632">
    <property type="protein sequence ID" value="ASJ72265.1"/>
    <property type="molecule type" value="Genomic_DNA"/>
</dbReference>
<dbReference type="KEGG" id="gai:IMCC3135_10865"/>
<dbReference type="AlphaFoldDB" id="A0A2Z2NP08"/>
<organism evidence="1 2">
    <name type="scientific">Granulosicoccus antarcticus IMCC3135</name>
    <dbReference type="NCBI Taxonomy" id="1192854"/>
    <lineage>
        <taxon>Bacteria</taxon>
        <taxon>Pseudomonadati</taxon>
        <taxon>Pseudomonadota</taxon>
        <taxon>Gammaproteobacteria</taxon>
        <taxon>Chromatiales</taxon>
        <taxon>Granulosicoccaceae</taxon>
        <taxon>Granulosicoccus</taxon>
    </lineage>
</organism>
<dbReference type="InterPro" id="IPR013328">
    <property type="entry name" value="6PGD_dom2"/>
</dbReference>